<name>A0A433U972_ELYCH</name>
<feature type="region of interest" description="Disordered" evidence="1">
    <location>
        <begin position="161"/>
        <end position="199"/>
    </location>
</feature>
<evidence type="ECO:0000313" key="3">
    <source>
        <dbReference type="Proteomes" id="UP000271974"/>
    </source>
</evidence>
<organism evidence="2 3">
    <name type="scientific">Elysia chlorotica</name>
    <name type="common">Eastern emerald elysia</name>
    <name type="synonym">Sea slug</name>
    <dbReference type="NCBI Taxonomy" id="188477"/>
    <lineage>
        <taxon>Eukaryota</taxon>
        <taxon>Metazoa</taxon>
        <taxon>Spiralia</taxon>
        <taxon>Lophotrochozoa</taxon>
        <taxon>Mollusca</taxon>
        <taxon>Gastropoda</taxon>
        <taxon>Heterobranchia</taxon>
        <taxon>Euthyneura</taxon>
        <taxon>Panpulmonata</taxon>
        <taxon>Sacoglossa</taxon>
        <taxon>Placobranchoidea</taxon>
        <taxon>Plakobranchidae</taxon>
        <taxon>Elysia</taxon>
    </lineage>
</organism>
<evidence type="ECO:0000256" key="1">
    <source>
        <dbReference type="SAM" id="MobiDB-lite"/>
    </source>
</evidence>
<sequence>MALWLAARLPLRSGHSLYLTNGSLVSSTTAPSLDNTTRAIADTRNKEQGTRDTGQRSSSQQSKKLKGTRRDIKRNVGLDRPNTLKAYIQHNKAGPGMESPRKKEGRPFKADLAEKHQRRAEEDQPKPSQVEGSCCGRIQGIKRLKCLCDSVSACLQFDRRNVDPSPARPATVYRSTTPPATSTGQSTAQNKRFCEATTR</sequence>
<dbReference type="EMBL" id="RQTK01000035">
    <property type="protein sequence ID" value="RUS90340.1"/>
    <property type="molecule type" value="Genomic_DNA"/>
</dbReference>
<dbReference type="AlphaFoldDB" id="A0A433U972"/>
<proteinExistence type="predicted"/>
<accession>A0A433U972</accession>
<keyword evidence="3" id="KW-1185">Reference proteome</keyword>
<protein>
    <submittedName>
        <fullName evidence="2">Uncharacterized protein</fullName>
    </submittedName>
</protein>
<feature type="region of interest" description="Disordered" evidence="1">
    <location>
        <begin position="42"/>
        <end position="85"/>
    </location>
</feature>
<feature type="compositionally biased region" description="Polar residues" evidence="1">
    <location>
        <begin position="173"/>
        <end position="190"/>
    </location>
</feature>
<feature type="compositionally biased region" description="Basic and acidic residues" evidence="1">
    <location>
        <begin position="68"/>
        <end position="77"/>
    </location>
</feature>
<feature type="compositionally biased region" description="Basic and acidic residues" evidence="1">
    <location>
        <begin position="42"/>
        <end position="54"/>
    </location>
</feature>
<feature type="region of interest" description="Disordered" evidence="1">
    <location>
        <begin position="112"/>
        <end position="132"/>
    </location>
</feature>
<feature type="compositionally biased region" description="Basic and acidic residues" evidence="1">
    <location>
        <begin position="112"/>
        <end position="125"/>
    </location>
</feature>
<dbReference type="Proteomes" id="UP000271974">
    <property type="component" value="Unassembled WGS sequence"/>
</dbReference>
<gene>
    <name evidence="2" type="ORF">EGW08_001938</name>
</gene>
<comment type="caution">
    <text evidence="2">The sequence shown here is derived from an EMBL/GenBank/DDBJ whole genome shotgun (WGS) entry which is preliminary data.</text>
</comment>
<reference evidence="2 3" key="1">
    <citation type="submission" date="2019-01" db="EMBL/GenBank/DDBJ databases">
        <title>A draft genome assembly of the solar-powered sea slug Elysia chlorotica.</title>
        <authorList>
            <person name="Cai H."/>
            <person name="Li Q."/>
            <person name="Fang X."/>
            <person name="Li J."/>
            <person name="Curtis N.E."/>
            <person name="Altenburger A."/>
            <person name="Shibata T."/>
            <person name="Feng M."/>
            <person name="Maeda T."/>
            <person name="Schwartz J.A."/>
            <person name="Shigenobu S."/>
            <person name="Lundholm N."/>
            <person name="Nishiyama T."/>
            <person name="Yang H."/>
            <person name="Hasebe M."/>
            <person name="Li S."/>
            <person name="Pierce S.K."/>
            <person name="Wang J."/>
        </authorList>
    </citation>
    <scope>NUCLEOTIDE SEQUENCE [LARGE SCALE GENOMIC DNA]</scope>
    <source>
        <strain evidence="2">EC2010</strain>
        <tissue evidence="2">Whole organism of an adult</tissue>
    </source>
</reference>
<evidence type="ECO:0000313" key="2">
    <source>
        <dbReference type="EMBL" id="RUS90340.1"/>
    </source>
</evidence>